<feature type="compositionally biased region" description="Basic and acidic residues" evidence="11">
    <location>
        <begin position="147"/>
        <end position="163"/>
    </location>
</feature>
<reference evidence="15 16" key="1">
    <citation type="submission" date="2024-06" db="EMBL/GenBank/DDBJ databases">
        <authorList>
            <person name="Pan Q."/>
            <person name="Wen M."/>
            <person name="Jouanno E."/>
            <person name="Zahm M."/>
            <person name="Klopp C."/>
            <person name="Cabau C."/>
            <person name="Louis A."/>
            <person name="Berthelot C."/>
            <person name="Parey E."/>
            <person name="Roest Crollius H."/>
            <person name="Montfort J."/>
            <person name="Robinson-Rechavi M."/>
            <person name="Bouchez O."/>
            <person name="Lampietro C."/>
            <person name="Lopez Roques C."/>
            <person name="Donnadieu C."/>
            <person name="Postlethwait J."/>
            <person name="Bobe J."/>
            <person name="Verreycken H."/>
            <person name="Guiguen Y."/>
        </authorList>
    </citation>
    <scope>NUCLEOTIDE SEQUENCE [LARGE SCALE GENOMIC DNA]</scope>
    <source>
        <strain evidence="15">Up_M1</strain>
        <tissue evidence="15">Testis</tissue>
    </source>
</reference>
<dbReference type="InterPro" id="IPR032454">
    <property type="entry name" value="Histone_H2A_C"/>
</dbReference>
<evidence type="ECO:0000256" key="6">
    <source>
        <dbReference type="ARBA" id="ARBA00022990"/>
    </source>
</evidence>
<dbReference type="Gene3D" id="1.10.20.10">
    <property type="entry name" value="Histone, subunit A"/>
    <property type="match status" value="1"/>
</dbReference>
<comment type="caution">
    <text evidence="15">The sequence shown here is derived from an EMBL/GenBank/DDBJ whole genome shotgun (WGS) entry which is preliminary data.</text>
</comment>
<name>A0ABD0W0M7_UMBPY</name>
<dbReference type="SUPFAM" id="SSF47113">
    <property type="entry name" value="Histone-fold"/>
    <property type="match status" value="1"/>
</dbReference>
<sequence>MVMAGYNFQSILFLVPLSSVLLNLNMSGRGKKPVTKKTSTSRSSRAGLQFPVGRIARLLRKGNYAHRIGVGAAVYLTAILEYLCAEVLELAGNACRDNKKARIAPRHIQLAVRNDEELNTLLGSVTISDGGVLPNIHASLLPKKTRPTKDDGSHGKGVESQEF</sequence>
<keyword evidence="5" id="KW-0832">Ubl conjugation</keyword>
<evidence type="ECO:0000256" key="1">
    <source>
        <dbReference type="ARBA" id="ARBA00004123"/>
    </source>
</evidence>
<keyword evidence="12" id="KW-0732">Signal</keyword>
<evidence type="ECO:0000256" key="4">
    <source>
        <dbReference type="ARBA" id="ARBA00022454"/>
    </source>
</evidence>
<feature type="region of interest" description="Disordered" evidence="11">
    <location>
        <begin position="140"/>
        <end position="163"/>
    </location>
</feature>
<evidence type="ECO:0000256" key="12">
    <source>
        <dbReference type="SAM" id="SignalP"/>
    </source>
</evidence>
<dbReference type="GO" id="GO:0003677">
    <property type="term" value="F:DNA binding"/>
    <property type="evidence" value="ECO:0007669"/>
    <property type="project" value="UniProtKB-KW"/>
</dbReference>
<evidence type="ECO:0000313" key="16">
    <source>
        <dbReference type="Proteomes" id="UP001557470"/>
    </source>
</evidence>
<keyword evidence="8 10" id="KW-0539">Nucleus</keyword>
<comment type="subcellular location">
    <subcellularLocation>
        <location evidence="2">Chromosome</location>
    </subcellularLocation>
    <subcellularLocation>
        <location evidence="1 10">Nucleus</location>
    </subcellularLocation>
</comment>
<keyword evidence="9 10" id="KW-0544">Nucleosome core</keyword>
<comment type="similarity">
    <text evidence="3 10">Belongs to the histone H2A family.</text>
</comment>
<dbReference type="EMBL" id="JAGEUA010000010">
    <property type="protein sequence ID" value="KAL0964264.1"/>
    <property type="molecule type" value="Genomic_DNA"/>
</dbReference>
<gene>
    <name evidence="15" type="ORF">UPYG_G00321490</name>
</gene>
<keyword evidence="6" id="KW-0007">Acetylation</keyword>
<dbReference type="CDD" id="cd00074">
    <property type="entry name" value="HFD_H2A"/>
    <property type="match status" value="1"/>
</dbReference>
<proteinExistence type="inferred from homology"/>
<dbReference type="PROSITE" id="PS00046">
    <property type="entry name" value="HISTONE_H2A"/>
    <property type="match status" value="1"/>
</dbReference>
<keyword evidence="16" id="KW-1185">Reference proteome</keyword>
<keyword evidence="7 10" id="KW-0238">DNA-binding</keyword>
<comment type="subunit">
    <text evidence="10">The nucleosome is a histone octamer containing two molecules each of H2A, H2B, H3 and H4 assembled in one H3-H4 heterotetramer and two H2A-H2B heterodimers. The octamer wraps approximately 147 bp of DNA.</text>
</comment>
<dbReference type="PRINTS" id="PR00620">
    <property type="entry name" value="HISTONEH2A"/>
</dbReference>
<evidence type="ECO:0000259" key="14">
    <source>
        <dbReference type="Pfam" id="PF16211"/>
    </source>
</evidence>
<dbReference type="FunFam" id="1.10.20.10:FF:000008">
    <property type="entry name" value="Histone H2A"/>
    <property type="match status" value="1"/>
</dbReference>
<evidence type="ECO:0000256" key="11">
    <source>
        <dbReference type="SAM" id="MobiDB-lite"/>
    </source>
</evidence>
<dbReference type="InterPro" id="IPR032458">
    <property type="entry name" value="Histone_H2A_CS"/>
</dbReference>
<organism evidence="15 16">
    <name type="scientific">Umbra pygmaea</name>
    <name type="common">Eastern mudminnow</name>
    <dbReference type="NCBI Taxonomy" id="75934"/>
    <lineage>
        <taxon>Eukaryota</taxon>
        <taxon>Metazoa</taxon>
        <taxon>Chordata</taxon>
        <taxon>Craniata</taxon>
        <taxon>Vertebrata</taxon>
        <taxon>Euteleostomi</taxon>
        <taxon>Actinopterygii</taxon>
        <taxon>Neopterygii</taxon>
        <taxon>Teleostei</taxon>
        <taxon>Protacanthopterygii</taxon>
        <taxon>Esociformes</taxon>
        <taxon>Umbridae</taxon>
        <taxon>Umbra</taxon>
    </lineage>
</organism>
<evidence type="ECO:0000256" key="8">
    <source>
        <dbReference type="ARBA" id="ARBA00023242"/>
    </source>
</evidence>
<dbReference type="InterPro" id="IPR009072">
    <property type="entry name" value="Histone-fold"/>
</dbReference>
<feature type="signal peptide" evidence="12">
    <location>
        <begin position="1"/>
        <end position="30"/>
    </location>
</feature>
<evidence type="ECO:0000313" key="15">
    <source>
        <dbReference type="EMBL" id="KAL0964264.1"/>
    </source>
</evidence>
<evidence type="ECO:0000256" key="5">
    <source>
        <dbReference type="ARBA" id="ARBA00022843"/>
    </source>
</evidence>
<accession>A0ABD0W0M7</accession>
<feature type="domain" description="Core Histone H2A/H2B/H3" evidence="13">
    <location>
        <begin position="36"/>
        <end position="113"/>
    </location>
</feature>
<evidence type="ECO:0000259" key="13">
    <source>
        <dbReference type="Pfam" id="PF00125"/>
    </source>
</evidence>
<evidence type="ECO:0000256" key="10">
    <source>
        <dbReference type="RuleBase" id="RU003767"/>
    </source>
</evidence>
<evidence type="ECO:0000256" key="7">
    <source>
        <dbReference type="ARBA" id="ARBA00023125"/>
    </source>
</evidence>
<feature type="domain" description="Histone H2A C-terminal" evidence="14">
    <location>
        <begin position="116"/>
        <end position="149"/>
    </location>
</feature>
<evidence type="ECO:0000256" key="2">
    <source>
        <dbReference type="ARBA" id="ARBA00004286"/>
    </source>
</evidence>
<dbReference type="Pfam" id="PF00125">
    <property type="entry name" value="Histone"/>
    <property type="match status" value="1"/>
</dbReference>
<evidence type="ECO:0000256" key="9">
    <source>
        <dbReference type="ARBA" id="ARBA00023269"/>
    </source>
</evidence>
<dbReference type="SMART" id="SM00414">
    <property type="entry name" value="H2A"/>
    <property type="match status" value="1"/>
</dbReference>
<feature type="chain" id="PRO_5044850946" description="Histone H2A" evidence="12">
    <location>
        <begin position="31"/>
        <end position="163"/>
    </location>
</feature>
<dbReference type="Proteomes" id="UP001557470">
    <property type="component" value="Unassembled WGS sequence"/>
</dbReference>
<dbReference type="Pfam" id="PF16211">
    <property type="entry name" value="Histone_H2A_C"/>
    <property type="match status" value="1"/>
</dbReference>
<protein>
    <recommendedName>
        <fullName evidence="10">Histone H2A</fullName>
    </recommendedName>
</protein>
<dbReference type="InterPro" id="IPR007125">
    <property type="entry name" value="H2A/H2B/H3"/>
</dbReference>
<dbReference type="PANTHER" id="PTHR23430">
    <property type="entry name" value="HISTONE H2A"/>
    <property type="match status" value="1"/>
</dbReference>
<keyword evidence="4 10" id="KW-0158">Chromosome</keyword>
<evidence type="ECO:0000256" key="3">
    <source>
        <dbReference type="ARBA" id="ARBA00010691"/>
    </source>
</evidence>
<dbReference type="InterPro" id="IPR002119">
    <property type="entry name" value="Histone_H2A"/>
</dbReference>
<dbReference type="GO" id="GO:0005634">
    <property type="term" value="C:nucleus"/>
    <property type="evidence" value="ECO:0007669"/>
    <property type="project" value="UniProtKB-SubCell"/>
</dbReference>
<dbReference type="AlphaFoldDB" id="A0ABD0W0M7"/>
<dbReference type="GO" id="GO:0000786">
    <property type="term" value="C:nucleosome"/>
    <property type="evidence" value="ECO:0007669"/>
    <property type="project" value="UniProtKB-KW"/>
</dbReference>